<accession>A0A8X8D640</accession>
<dbReference type="InterPro" id="IPR044560">
    <property type="entry name" value="MOase"/>
</dbReference>
<dbReference type="AlphaFoldDB" id="A0A8X8D640"/>
<dbReference type="InterPro" id="IPR002938">
    <property type="entry name" value="FAD-bd"/>
</dbReference>
<keyword evidence="2" id="KW-0503">Monooxygenase</keyword>
<protein>
    <recommendedName>
        <fullName evidence="3">FAD-binding domain-containing protein</fullName>
    </recommendedName>
</protein>
<evidence type="ECO:0000256" key="2">
    <source>
        <dbReference type="ARBA" id="ARBA00023033"/>
    </source>
</evidence>
<dbReference type="PANTHER" id="PTHR45934">
    <property type="entry name" value="FAD/NAD(P)-BINDING OXIDOREDUCTASE FAMILY PROTEIN"/>
    <property type="match status" value="1"/>
</dbReference>
<dbReference type="Pfam" id="PF01494">
    <property type="entry name" value="FAD_binding_3"/>
    <property type="match status" value="1"/>
</dbReference>
<dbReference type="OrthoDB" id="655030at2759"/>
<comment type="caution">
    <text evidence="4">The sequence shown here is derived from an EMBL/GenBank/DDBJ whole genome shotgun (WGS) entry which is preliminary data.</text>
</comment>
<dbReference type="EMBL" id="JAAWWB010000007">
    <property type="protein sequence ID" value="KAG6779679.1"/>
    <property type="molecule type" value="Genomic_DNA"/>
</dbReference>
<evidence type="ECO:0000259" key="3">
    <source>
        <dbReference type="Pfam" id="PF01494"/>
    </source>
</evidence>
<feature type="domain" description="FAD-binding" evidence="3">
    <location>
        <begin position="6"/>
        <end position="358"/>
    </location>
</feature>
<proteinExistence type="predicted"/>
<dbReference type="GO" id="GO:0071949">
    <property type="term" value="F:FAD binding"/>
    <property type="evidence" value="ECO:0007669"/>
    <property type="project" value="InterPro"/>
</dbReference>
<sequence>MELVEEVVIVGAGIAGLATSLGLHRLGIRSLVLESSAGLRVTGFALTTWTNAWRALDAVGVGHSLRQQHGFLDGYITSRLTSCQYPISLVTLLASTPKIGSFDCRVVASSSVVSKPGKQMSFKVKGTIGDHEVRCVRRKLLLEALEKELPDGTIRYSSKVVSIEDSGYLKLVHLADDTIIKTKVLIGCDGVNSVVARYIGFKKPAFSGRSAIRGYADFKVNHGFGSKFLLLLGKGVRSGFLPCDDTTIYWFFTYIPTDQDKELEGNPTEMKQFVLSKLGNVPDHARTCVEITELDSITSSPLRFRHPWEVLWGNISKGNVTVAGDALHPMTPDIGQGGCAALEDGVVLARCLAEALKKELNVEGKEREREEYKRVEMGLKKYAAERRWRSFELISTAYIVGAVQQSDGKIMNILRDAIVAKFLAGLLLKKADFDCGKLNIS</sequence>
<reference evidence="4" key="1">
    <citation type="journal article" date="2020" name="bioRxiv">
        <title>Hybrid origin of Populus tomentosa Carr. identified through genome sequencing and phylogenomic analysis.</title>
        <authorList>
            <person name="An X."/>
            <person name="Gao K."/>
            <person name="Chen Z."/>
            <person name="Li J."/>
            <person name="Yang X."/>
            <person name="Yang X."/>
            <person name="Zhou J."/>
            <person name="Guo T."/>
            <person name="Zhao T."/>
            <person name="Huang S."/>
            <person name="Miao D."/>
            <person name="Khan W.U."/>
            <person name="Rao P."/>
            <person name="Ye M."/>
            <person name="Lei B."/>
            <person name="Liao W."/>
            <person name="Wang J."/>
            <person name="Ji L."/>
            <person name="Li Y."/>
            <person name="Guo B."/>
            <person name="Mustafa N.S."/>
            <person name="Li S."/>
            <person name="Yun Q."/>
            <person name="Keller S.R."/>
            <person name="Mao J."/>
            <person name="Zhang R."/>
            <person name="Strauss S.H."/>
        </authorList>
    </citation>
    <scope>NUCLEOTIDE SEQUENCE</scope>
    <source>
        <strain evidence="4">GM15</strain>
        <tissue evidence="4">Leaf</tissue>
    </source>
</reference>
<dbReference type="GO" id="GO:0004497">
    <property type="term" value="F:monooxygenase activity"/>
    <property type="evidence" value="ECO:0007669"/>
    <property type="project" value="UniProtKB-KW"/>
</dbReference>
<dbReference type="Proteomes" id="UP000886885">
    <property type="component" value="Chromosome 4A"/>
</dbReference>
<dbReference type="PANTHER" id="PTHR45934:SF20">
    <property type="entry name" value="MONOOXYGENASE 2-RELATED"/>
    <property type="match status" value="1"/>
</dbReference>
<gene>
    <name evidence="4" type="ORF">POTOM_016073</name>
</gene>
<organism evidence="4 5">
    <name type="scientific">Populus tomentosa</name>
    <name type="common">Chinese white poplar</name>
    <dbReference type="NCBI Taxonomy" id="118781"/>
    <lineage>
        <taxon>Eukaryota</taxon>
        <taxon>Viridiplantae</taxon>
        <taxon>Streptophyta</taxon>
        <taxon>Embryophyta</taxon>
        <taxon>Tracheophyta</taxon>
        <taxon>Spermatophyta</taxon>
        <taxon>Magnoliopsida</taxon>
        <taxon>eudicotyledons</taxon>
        <taxon>Gunneridae</taxon>
        <taxon>Pentapetalae</taxon>
        <taxon>rosids</taxon>
        <taxon>fabids</taxon>
        <taxon>Malpighiales</taxon>
        <taxon>Salicaceae</taxon>
        <taxon>Saliceae</taxon>
        <taxon>Populus</taxon>
    </lineage>
</organism>
<evidence type="ECO:0000256" key="1">
    <source>
        <dbReference type="ARBA" id="ARBA00023002"/>
    </source>
</evidence>
<evidence type="ECO:0000313" key="5">
    <source>
        <dbReference type="Proteomes" id="UP000886885"/>
    </source>
</evidence>
<name>A0A8X8D640_POPTO</name>
<keyword evidence="5" id="KW-1185">Reference proteome</keyword>
<keyword evidence="1" id="KW-0560">Oxidoreductase</keyword>
<evidence type="ECO:0000313" key="4">
    <source>
        <dbReference type="EMBL" id="KAG6779679.1"/>
    </source>
</evidence>